<dbReference type="AlphaFoldDB" id="A0A1I4N5T4"/>
<keyword evidence="1" id="KW-0812">Transmembrane</keyword>
<proteinExistence type="predicted"/>
<feature type="transmembrane region" description="Helical" evidence="1">
    <location>
        <begin position="12"/>
        <end position="31"/>
    </location>
</feature>
<keyword evidence="3" id="KW-1185">Reference proteome</keyword>
<dbReference type="Proteomes" id="UP000199520">
    <property type="component" value="Unassembled WGS sequence"/>
</dbReference>
<name>A0A1I4N5T4_9FIRM</name>
<organism evidence="2 3">
    <name type="scientific">Pelosinus propionicus DSM 13327</name>
    <dbReference type="NCBI Taxonomy" id="1123291"/>
    <lineage>
        <taxon>Bacteria</taxon>
        <taxon>Bacillati</taxon>
        <taxon>Bacillota</taxon>
        <taxon>Negativicutes</taxon>
        <taxon>Selenomonadales</taxon>
        <taxon>Sporomusaceae</taxon>
        <taxon>Pelosinus</taxon>
    </lineage>
</organism>
<dbReference type="STRING" id="1123291.SAMN04490355_104134"/>
<gene>
    <name evidence="2" type="ORF">SAMN04490355_104134</name>
</gene>
<reference evidence="3" key="1">
    <citation type="submission" date="2016-10" db="EMBL/GenBank/DDBJ databases">
        <authorList>
            <person name="Varghese N."/>
            <person name="Submissions S."/>
        </authorList>
    </citation>
    <scope>NUCLEOTIDE SEQUENCE [LARGE SCALE GENOMIC DNA]</scope>
    <source>
        <strain evidence="3">DSM 13327</strain>
    </source>
</reference>
<evidence type="ECO:0000256" key="1">
    <source>
        <dbReference type="SAM" id="Phobius"/>
    </source>
</evidence>
<feature type="transmembrane region" description="Helical" evidence="1">
    <location>
        <begin position="72"/>
        <end position="88"/>
    </location>
</feature>
<sequence>MILNTIMEYKWIVLFILEVAAWSVTIFMFYARYRMQSDRWFKFSTVVFALTGVIPQVILGVINFIVVKEVDVFTLVIIILLVYGFTLGKKQIKQLDAWAQKKFAMKSDVS</sequence>
<evidence type="ECO:0000313" key="2">
    <source>
        <dbReference type="EMBL" id="SFM10848.1"/>
    </source>
</evidence>
<keyword evidence="1" id="KW-0472">Membrane</keyword>
<keyword evidence="1" id="KW-1133">Transmembrane helix</keyword>
<feature type="transmembrane region" description="Helical" evidence="1">
    <location>
        <begin position="43"/>
        <end position="66"/>
    </location>
</feature>
<accession>A0A1I4N5T4</accession>
<evidence type="ECO:0000313" key="3">
    <source>
        <dbReference type="Proteomes" id="UP000199520"/>
    </source>
</evidence>
<dbReference type="EMBL" id="FOTS01000041">
    <property type="protein sequence ID" value="SFM10848.1"/>
    <property type="molecule type" value="Genomic_DNA"/>
</dbReference>
<protein>
    <submittedName>
        <fullName evidence="2">Uncharacterized protein</fullName>
    </submittedName>
</protein>